<feature type="region of interest" description="Disordered" evidence="1">
    <location>
        <begin position="219"/>
        <end position="244"/>
    </location>
</feature>
<evidence type="ECO:0000256" key="1">
    <source>
        <dbReference type="SAM" id="MobiDB-lite"/>
    </source>
</evidence>
<name>A0A8H6C9Y8_9LECA</name>
<organism evidence="2 3">
    <name type="scientific">Letharia lupina</name>
    <dbReference type="NCBI Taxonomy" id="560253"/>
    <lineage>
        <taxon>Eukaryota</taxon>
        <taxon>Fungi</taxon>
        <taxon>Dikarya</taxon>
        <taxon>Ascomycota</taxon>
        <taxon>Pezizomycotina</taxon>
        <taxon>Lecanoromycetes</taxon>
        <taxon>OSLEUM clade</taxon>
        <taxon>Lecanoromycetidae</taxon>
        <taxon>Lecanorales</taxon>
        <taxon>Lecanorineae</taxon>
        <taxon>Parmeliaceae</taxon>
        <taxon>Letharia</taxon>
    </lineage>
</organism>
<dbReference type="RefSeq" id="XP_037148819.1">
    <property type="nucleotide sequence ID" value="XM_037296121.1"/>
</dbReference>
<dbReference type="AlphaFoldDB" id="A0A8H6C9Y8"/>
<comment type="caution">
    <text evidence="2">The sequence shown here is derived from an EMBL/GenBank/DDBJ whole genome shotgun (WGS) entry which is preliminary data.</text>
</comment>
<sequence>MISPYDPSGKIYTILSEEWTTCLWFFEPVSIPQVFREHLVLVLGWTTGRRGYVSIAMIAPNIPNGANPDHYFRIRSPRRRAVANEITVTLRKNKRFSALVELSYVRLDWVWEVPFATLLVVPRTGLQLMLRAVSMEKIMRFYSKWGWNQAWGQTYRPLPDCLQWAGYCHDQNTLGPPESVKQGGEAEYPEMTRQPCHVLNGLASSGTVEHDRGVKDEALAGSDSTRSWGSAHRPDDEEDGYLEEEASPCARQEMIYAGNAHCAALAKLLREAQ</sequence>
<dbReference type="GeneID" id="59333616"/>
<reference evidence="2 3" key="1">
    <citation type="journal article" date="2020" name="Genomics">
        <title>Complete, high-quality genomes from long-read metagenomic sequencing of two wolf lichen thalli reveals enigmatic genome architecture.</title>
        <authorList>
            <person name="McKenzie S.K."/>
            <person name="Walston R.F."/>
            <person name="Allen J.L."/>
        </authorList>
    </citation>
    <scope>NUCLEOTIDE SEQUENCE [LARGE SCALE GENOMIC DNA]</scope>
    <source>
        <strain evidence="2">WasteWater1</strain>
    </source>
</reference>
<dbReference type="Proteomes" id="UP000593566">
    <property type="component" value="Unassembled WGS sequence"/>
</dbReference>
<proteinExistence type="predicted"/>
<protein>
    <submittedName>
        <fullName evidence="2">Uncharacterized protein</fullName>
    </submittedName>
</protein>
<keyword evidence="3" id="KW-1185">Reference proteome</keyword>
<accession>A0A8H6C9Y8</accession>
<dbReference type="EMBL" id="JACCJB010000020">
    <property type="protein sequence ID" value="KAF6219384.1"/>
    <property type="molecule type" value="Genomic_DNA"/>
</dbReference>
<evidence type="ECO:0000313" key="3">
    <source>
        <dbReference type="Proteomes" id="UP000593566"/>
    </source>
</evidence>
<gene>
    <name evidence="2" type="ORF">HO133_005210</name>
</gene>
<evidence type="ECO:0000313" key="2">
    <source>
        <dbReference type="EMBL" id="KAF6219384.1"/>
    </source>
</evidence>